<sequence>MAYGALLTDVSGVPFYIADTMPLTLIEKRTINSSSGLIDLFTGDGTPRYVFVNSNGAQGGSLSTCEALEISGNVWRLRYAGSSRQINIFIFGYQFQPIPSWGIQINDAQGRCILTNETKVLRDVQNLGDSTVDTSSGYKFSTTLSGQWAVAPVYTGYFSGTINQGGQPMPVVAQFASSSRFNGNTSQIASGYIGNYEGASANGTFLNYRNRLTAINVERY</sequence>
<evidence type="ECO:0000313" key="1">
    <source>
        <dbReference type="EMBL" id="TQC75524.1"/>
    </source>
</evidence>
<gene>
    <name evidence="1" type="ORF">FK492_06260</name>
</gene>
<comment type="caution">
    <text evidence="1">The sequence shown here is derived from an EMBL/GenBank/DDBJ whole genome shotgun (WGS) entry which is preliminary data.</text>
</comment>
<evidence type="ECO:0000313" key="2">
    <source>
        <dbReference type="Proteomes" id="UP000319715"/>
    </source>
</evidence>
<name>A0ABY3A2M6_9GAMM</name>
<protein>
    <recommendedName>
        <fullName evidence="3">Phage tail protein</fullName>
    </recommendedName>
</protein>
<reference evidence="1 2" key="1">
    <citation type="submission" date="2019-06" db="EMBL/GenBank/DDBJ databases">
        <title>Pantoea dispersa Assembly.</title>
        <authorList>
            <person name="Wang J."/>
        </authorList>
    </citation>
    <scope>NUCLEOTIDE SEQUENCE [LARGE SCALE GENOMIC DNA]</scope>
    <source>
        <strain evidence="2">bio</strain>
    </source>
</reference>
<accession>A0ABY3A2M6</accession>
<keyword evidence="2" id="KW-1185">Reference proteome</keyword>
<organism evidence="1 2">
    <name type="scientific">Pantoea dispersa</name>
    <dbReference type="NCBI Taxonomy" id="59814"/>
    <lineage>
        <taxon>Bacteria</taxon>
        <taxon>Pseudomonadati</taxon>
        <taxon>Pseudomonadota</taxon>
        <taxon>Gammaproteobacteria</taxon>
        <taxon>Enterobacterales</taxon>
        <taxon>Erwiniaceae</taxon>
        <taxon>Pantoea</taxon>
    </lineage>
</organism>
<dbReference type="EMBL" id="VICF01000002">
    <property type="protein sequence ID" value="TQC75524.1"/>
    <property type="molecule type" value="Genomic_DNA"/>
</dbReference>
<dbReference type="RefSeq" id="WP_141495662.1">
    <property type="nucleotide sequence ID" value="NZ_VICF01000002.1"/>
</dbReference>
<dbReference type="Proteomes" id="UP000319715">
    <property type="component" value="Unassembled WGS sequence"/>
</dbReference>
<proteinExistence type="predicted"/>
<evidence type="ECO:0008006" key="3">
    <source>
        <dbReference type="Google" id="ProtNLM"/>
    </source>
</evidence>